<evidence type="ECO:0000313" key="3">
    <source>
        <dbReference type="Proteomes" id="UP000503096"/>
    </source>
</evidence>
<keyword evidence="1" id="KW-0472">Membrane</keyword>
<keyword evidence="3" id="KW-1185">Reference proteome</keyword>
<accession>A0A6M4H3S6</accession>
<name>A0A6M4H3S6_9PROT</name>
<feature type="transmembrane region" description="Helical" evidence="1">
    <location>
        <begin position="50"/>
        <end position="71"/>
    </location>
</feature>
<dbReference type="KEGG" id="upl:DSM104440_01022"/>
<sequence>MVRRALWLLWILWPAFLVAGVAEFVFFSIFDPHDLVVFGRPLEASRQAVYALGFFFFWTLCALSGALTLALRGGEVP</sequence>
<proteinExistence type="predicted"/>
<feature type="transmembrane region" description="Helical" evidence="1">
    <location>
        <begin position="7"/>
        <end position="30"/>
    </location>
</feature>
<evidence type="ECO:0000313" key="2">
    <source>
        <dbReference type="EMBL" id="QJR14229.1"/>
    </source>
</evidence>
<evidence type="ECO:0000256" key="1">
    <source>
        <dbReference type="SAM" id="Phobius"/>
    </source>
</evidence>
<dbReference type="AlphaFoldDB" id="A0A6M4H3S6"/>
<keyword evidence="1" id="KW-1133">Transmembrane helix</keyword>
<evidence type="ECO:0008006" key="4">
    <source>
        <dbReference type="Google" id="ProtNLM"/>
    </source>
</evidence>
<keyword evidence="1" id="KW-0812">Transmembrane</keyword>
<protein>
    <recommendedName>
        <fullName evidence="4">Transmembrane protein</fullName>
    </recommendedName>
</protein>
<gene>
    <name evidence="2" type="ORF">DSM104440_01022</name>
</gene>
<organism evidence="2 3">
    <name type="scientific">Usitatibacter palustris</name>
    <dbReference type="NCBI Taxonomy" id="2732487"/>
    <lineage>
        <taxon>Bacteria</taxon>
        <taxon>Pseudomonadati</taxon>
        <taxon>Pseudomonadota</taxon>
        <taxon>Betaproteobacteria</taxon>
        <taxon>Nitrosomonadales</taxon>
        <taxon>Usitatibacteraceae</taxon>
        <taxon>Usitatibacter</taxon>
    </lineage>
</organism>
<dbReference type="InParanoid" id="A0A6M4H3S6"/>
<dbReference type="RefSeq" id="WP_171161009.1">
    <property type="nucleotide sequence ID" value="NZ_CP053073.1"/>
</dbReference>
<dbReference type="Proteomes" id="UP000503096">
    <property type="component" value="Chromosome"/>
</dbReference>
<reference evidence="2 3" key="1">
    <citation type="submission" date="2020-04" db="EMBL/GenBank/DDBJ databases">
        <title>Usitatibacter rugosus gen. nov., sp. nov. and Usitatibacter palustris sp. nov., novel members of Usitatibacteraceae fam. nov. within the order Nitrosomonadales isolated from soil.</title>
        <authorList>
            <person name="Huber K.J."/>
            <person name="Neumann-Schaal M."/>
            <person name="Geppert A."/>
            <person name="Luckner M."/>
            <person name="Wanner G."/>
            <person name="Overmann J."/>
        </authorList>
    </citation>
    <scope>NUCLEOTIDE SEQUENCE [LARGE SCALE GENOMIC DNA]</scope>
    <source>
        <strain evidence="2 3">Swamp67</strain>
    </source>
</reference>
<dbReference type="EMBL" id="CP053073">
    <property type="protein sequence ID" value="QJR14229.1"/>
    <property type="molecule type" value="Genomic_DNA"/>
</dbReference>